<evidence type="ECO:0000313" key="2">
    <source>
        <dbReference type="EnsemblMetazoa" id="GPPI046641-PA"/>
    </source>
</evidence>
<name>A0A1B0C1K0_9MUSC</name>
<dbReference type="AlphaFoldDB" id="A0A1B0C1K0"/>
<protein>
    <submittedName>
        <fullName evidence="2">Uncharacterized protein</fullName>
    </submittedName>
</protein>
<keyword evidence="1" id="KW-0472">Membrane</keyword>
<accession>A0A1B0C1K0</accession>
<keyword evidence="1" id="KW-0812">Transmembrane</keyword>
<keyword evidence="1" id="KW-1133">Transmembrane helix</keyword>
<reference evidence="2" key="2">
    <citation type="submission" date="2020-05" db="UniProtKB">
        <authorList>
            <consortium name="EnsemblMetazoa"/>
        </authorList>
    </citation>
    <scope>IDENTIFICATION</scope>
    <source>
        <strain evidence="2">IAEA</strain>
    </source>
</reference>
<dbReference type="EMBL" id="JXJN01024086">
    <property type="status" value="NOT_ANNOTATED_CDS"/>
    <property type="molecule type" value="Genomic_DNA"/>
</dbReference>
<dbReference type="EnsemblMetazoa" id="GPPI046641-RA">
    <property type="protein sequence ID" value="GPPI046641-PA"/>
    <property type="gene ID" value="GPPI046641"/>
</dbReference>
<feature type="transmembrane region" description="Helical" evidence="1">
    <location>
        <begin position="84"/>
        <end position="102"/>
    </location>
</feature>
<proteinExistence type="predicted"/>
<evidence type="ECO:0000256" key="1">
    <source>
        <dbReference type="SAM" id="Phobius"/>
    </source>
</evidence>
<reference evidence="3" key="1">
    <citation type="submission" date="2015-01" db="EMBL/GenBank/DDBJ databases">
        <authorList>
            <person name="Aksoy S."/>
            <person name="Warren W."/>
            <person name="Wilson R.K."/>
        </authorList>
    </citation>
    <scope>NUCLEOTIDE SEQUENCE [LARGE SCALE GENOMIC DNA]</scope>
    <source>
        <strain evidence="3">IAEA</strain>
    </source>
</reference>
<evidence type="ECO:0000313" key="3">
    <source>
        <dbReference type="Proteomes" id="UP000092460"/>
    </source>
</evidence>
<dbReference type="Proteomes" id="UP000092460">
    <property type="component" value="Unassembled WGS sequence"/>
</dbReference>
<organism evidence="2 3">
    <name type="scientific">Glossina palpalis gambiensis</name>
    <dbReference type="NCBI Taxonomy" id="67801"/>
    <lineage>
        <taxon>Eukaryota</taxon>
        <taxon>Metazoa</taxon>
        <taxon>Ecdysozoa</taxon>
        <taxon>Arthropoda</taxon>
        <taxon>Hexapoda</taxon>
        <taxon>Insecta</taxon>
        <taxon>Pterygota</taxon>
        <taxon>Neoptera</taxon>
        <taxon>Endopterygota</taxon>
        <taxon>Diptera</taxon>
        <taxon>Brachycera</taxon>
        <taxon>Muscomorpha</taxon>
        <taxon>Hippoboscoidea</taxon>
        <taxon>Glossinidae</taxon>
        <taxon>Glossina</taxon>
    </lineage>
</organism>
<dbReference type="VEuPathDB" id="VectorBase:GPPI046641"/>
<keyword evidence="3" id="KW-1185">Reference proteome</keyword>
<sequence>EELLRYFLKGSKVFLSLPPVRKIEINTAPALHSRNDHNNLSYILEQVESMVWRKFGIKMEMTTFAFYAYVGRGTPTTLLNVASITWKIIFVGLLTMTLMMILNDALNLFCTSQLLLCRLLSVFC</sequence>